<protein>
    <recommendedName>
        <fullName evidence="3 4">Dephospho-CoA kinase</fullName>
        <ecNumber evidence="3 4">2.7.1.24</ecNumber>
    </recommendedName>
    <alternativeName>
        <fullName evidence="3">Dephosphocoenzyme A kinase</fullName>
    </alternativeName>
</protein>
<comment type="pathway">
    <text evidence="3">Cofactor biosynthesis; coenzyme A biosynthesis; CoA from (R)-pantothenate: step 5/5.</text>
</comment>
<keyword evidence="3 5" id="KW-0808">Transferase</keyword>
<dbReference type="InterPro" id="IPR027417">
    <property type="entry name" value="P-loop_NTPase"/>
</dbReference>
<dbReference type="GO" id="GO:0004140">
    <property type="term" value="F:dephospho-CoA kinase activity"/>
    <property type="evidence" value="ECO:0007669"/>
    <property type="project" value="UniProtKB-UniRule"/>
</dbReference>
<evidence type="ECO:0000313" key="6">
    <source>
        <dbReference type="Proteomes" id="UP000823982"/>
    </source>
</evidence>
<dbReference type="GO" id="GO:0005524">
    <property type="term" value="F:ATP binding"/>
    <property type="evidence" value="ECO:0007669"/>
    <property type="project" value="UniProtKB-UniRule"/>
</dbReference>
<comment type="caution">
    <text evidence="5">The sequence shown here is derived from an EMBL/GenBank/DDBJ whole genome shotgun (WGS) entry which is preliminary data.</text>
</comment>
<dbReference type="EC" id="2.7.1.24" evidence="3 4"/>
<dbReference type="GO" id="GO:0015937">
    <property type="term" value="P:coenzyme A biosynthetic process"/>
    <property type="evidence" value="ECO:0007669"/>
    <property type="project" value="UniProtKB-UniRule"/>
</dbReference>
<dbReference type="InterPro" id="IPR001977">
    <property type="entry name" value="Depp_CoAkinase"/>
</dbReference>
<organism evidence="5 6">
    <name type="scientific">Candidatus Faeciplasma gallinarum</name>
    <dbReference type="NCBI Taxonomy" id="2840799"/>
    <lineage>
        <taxon>Bacteria</taxon>
        <taxon>Bacillati</taxon>
        <taxon>Bacillota</taxon>
        <taxon>Clostridia</taxon>
        <taxon>Eubacteriales</taxon>
        <taxon>Oscillospiraceae</taxon>
        <taxon>Oscillospiraceae incertae sedis</taxon>
        <taxon>Candidatus Faeciplasma</taxon>
    </lineage>
</organism>
<reference evidence="5" key="2">
    <citation type="journal article" date="2021" name="PeerJ">
        <title>Extensive microbial diversity within the chicken gut microbiome revealed by metagenomics and culture.</title>
        <authorList>
            <person name="Gilroy R."/>
            <person name="Ravi A."/>
            <person name="Getino M."/>
            <person name="Pursley I."/>
            <person name="Horton D.L."/>
            <person name="Alikhan N.F."/>
            <person name="Baker D."/>
            <person name="Gharbi K."/>
            <person name="Hall N."/>
            <person name="Watson M."/>
            <person name="Adriaenssens E.M."/>
            <person name="Foster-Nyarko E."/>
            <person name="Jarju S."/>
            <person name="Secka A."/>
            <person name="Antonio M."/>
            <person name="Oren A."/>
            <person name="Chaudhuri R.R."/>
            <person name="La Ragione R."/>
            <person name="Hildebrand F."/>
            <person name="Pallen M.J."/>
        </authorList>
    </citation>
    <scope>NUCLEOTIDE SEQUENCE</scope>
    <source>
        <strain evidence="5">CHK157-1446</strain>
    </source>
</reference>
<dbReference type="PROSITE" id="PS51219">
    <property type="entry name" value="DPCK"/>
    <property type="match status" value="1"/>
</dbReference>
<gene>
    <name evidence="3" type="primary">coaE</name>
    <name evidence="5" type="ORF">IAD01_03595</name>
</gene>
<comment type="similarity">
    <text evidence="3">Belongs to the CoaE family.</text>
</comment>
<dbReference type="NCBIfam" id="TIGR00152">
    <property type="entry name" value="dephospho-CoA kinase"/>
    <property type="match status" value="1"/>
</dbReference>
<proteinExistence type="inferred from homology"/>
<dbReference type="Pfam" id="PF01121">
    <property type="entry name" value="CoaE"/>
    <property type="match status" value="1"/>
</dbReference>
<dbReference type="HAMAP" id="MF_00376">
    <property type="entry name" value="Dephospho_CoA_kinase"/>
    <property type="match status" value="1"/>
</dbReference>
<feature type="binding site" evidence="3">
    <location>
        <begin position="17"/>
        <end position="22"/>
    </location>
    <ligand>
        <name>ATP</name>
        <dbReference type="ChEBI" id="CHEBI:30616"/>
    </ligand>
</feature>
<comment type="subcellular location">
    <subcellularLocation>
        <location evidence="3">Cytoplasm</location>
    </subcellularLocation>
</comment>
<dbReference type="GO" id="GO:0005737">
    <property type="term" value="C:cytoplasm"/>
    <property type="evidence" value="ECO:0007669"/>
    <property type="project" value="UniProtKB-SubCell"/>
</dbReference>
<comment type="catalytic activity">
    <reaction evidence="3">
        <text>3'-dephospho-CoA + ATP = ADP + CoA + H(+)</text>
        <dbReference type="Rhea" id="RHEA:18245"/>
        <dbReference type="ChEBI" id="CHEBI:15378"/>
        <dbReference type="ChEBI" id="CHEBI:30616"/>
        <dbReference type="ChEBI" id="CHEBI:57287"/>
        <dbReference type="ChEBI" id="CHEBI:57328"/>
        <dbReference type="ChEBI" id="CHEBI:456216"/>
        <dbReference type="EC" id="2.7.1.24"/>
    </reaction>
</comment>
<accession>A0A9D1ENE1</accession>
<evidence type="ECO:0000256" key="1">
    <source>
        <dbReference type="ARBA" id="ARBA00022741"/>
    </source>
</evidence>
<dbReference type="AlphaFoldDB" id="A0A9D1ENE1"/>
<reference evidence="5" key="1">
    <citation type="submission" date="2020-10" db="EMBL/GenBank/DDBJ databases">
        <authorList>
            <person name="Gilroy R."/>
        </authorList>
    </citation>
    <scope>NUCLEOTIDE SEQUENCE</scope>
    <source>
        <strain evidence="5">CHK157-1446</strain>
    </source>
</reference>
<keyword evidence="3" id="KW-0963">Cytoplasm</keyword>
<evidence type="ECO:0000256" key="2">
    <source>
        <dbReference type="ARBA" id="ARBA00022840"/>
    </source>
</evidence>
<dbReference type="Gene3D" id="3.40.50.300">
    <property type="entry name" value="P-loop containing nucleotide triphosphate hydrolases"/>
    <property type="match status" value="1"/>
</dbReference>
<comment type="function">
    <text evidence="3">Catalyzes the phosphorylation of the 3'-hydroxyl group of dephosphocoenzyme A to form coenzyme A.</text>
</comment>
<name>A0A9D1ENE1_9FIRM</name>
<evidence type="ECO:0000256" key="4">
    <source>
        <dbReference type="NCBIfam" id="TIGR00152"/>
    </source>
</evidence>
<evidence type="ECO:0000313" key="5">
    <source>
        <dbReference type="EMBL" id="HIS24468.1"/>
    </source>
</evidence>
<keyword evidence="2 3" id="KW-0067">ATP-binding</keyword>
<dbReference type="PANTHER" id="PTHR10695:SF46">
    <property type="entry name" value="BIFUNCTIONAL COENZYME A SYNTHASE-RELATED"/>
    <property type="match status" value="1"/>
</dbReference>
<dbReference type="Proteomes" id="UP000823982">
    <property type="component" value="Unassembled WGS sequence"/>
</dbReference>
<evidence type="ECO:0000256" key="3">
    <source>
        <dbReference type="HAMAP-Rule" id="MF_00376"/>
    </source>
</evidence>
<keyword evidence="3" id="KW-0173">Coenzyme A biosynthesis</keyword>
<sequence>MSLSDNVYIIGLTGQSGAGKSTVSKIFSQNGLPVIDADCISREVSRGDDFLKETAELFSDCVAGGKLDRRKLASIVFNDPQKLLSYTNIIYPYITKAVFSEIKRLKEQANTVIILDAPTLFESGLDDICAAVVSVIAPMELKIKRILERDNIPVELVYSRLGSQNSEEYFKSRSDYVIENDSDLDSLKEKTLDIIAKLAKRFEQQRL</sequence>
<dbReference type="SUPFAM" id="SSF52540">
    <property type="entry name" value="P-loop containing nucleoside triphosphate hydrolases"/>
    <property type="match status" value="1"/>
</dbReference>
<dbReference type="CDD" id="cd02022">
    <property type="entry name" value="DPCK"/>
    <property type="match status" value="1"/>
</dbReference>
<keyword evidence="3 5" id="KW-0418">Kinase</keyword>
<keyword evidence="1 3" id="KW-0547">Nucleotide-binding</keyword>
<dbReference type="EMBL" id="DVIR01000034">
    <property type="protein sequence ID" value="HIS24468.1"/>
    <property type="molecule type" value="Genomic_DNA"/>
</dbReference>
<dbReference type="PANTHER" id="PTHR10695">
    <property type="entry name" value="DEPHOSPHO-COA KINASE-RELATED"/>
    <property type="match status" value="1"/>
</dbReference>